<dbReference type="GO" id="GO:0003676">
    <property type="term" value="F:nucleic acid binding"/>
    <property type="evidence" value="ECO:0007669"/>
    <property type="project" value="InterPro"/>
</dbReference>
<dbReference type="InterPro" id="IPR002052">
    <property type="entry name" value="DNA_methylase_N6_adenine_CS"/>
</dbReference>
<protein>
    <recommendedName>
        <fullName evidence="1">DUF1156 domain-containing protein</fullName>
    </recommendedName>
</protein>
<dbReference type="InterPro" id="IPR009537">
    <property type="entry name" value="DUF1156"/>
</dbReference>
<feature type="domain" description="DUF1156" evidence="1">
    <location>
        <begin position="10"/>
        <end position="58"/>
    </location>
</feature>
<dbReference type="Pfam" id="PF06634">
    <property type="entry name" value="DUF1156"/>
    <property type="match status" value="1"/>
</dbReference>
<proteinExistence type="predicted"/>
<dbReference type="EMBL" id="LAZR01002067">
    <property type="protein sequence ID" value="KKN35053.1"/>
    <property type="molecule type" value="Genomic_DNA"/>
</dbReference>
<comment type="caution">
    <text evidence="2">The sequence shown here is derived from an EMBL/GenBank/DDBJ whole genome shotgun (WGS) entry which is preliminary data.</text>
</comment>
<dbReference type="GO" id="GO:0032259">
    <property type="term" value="P:methylation"/>
    <property type="evidence" value="ECO:0007669"/>
    <property type="project" value="InterPro"/>
</dbReference>
<dbReference type="GO" id="GO:0008168">
    <property type="term" value="F:methyltransferase activity"/>
    <property type="evidence" value="ECO:0007669"/>
    <property type="project" value="InterPro"/>
</dbReference>
<gene>
    <name evidence="2" type="ORF">LCGC14_0787640</name>
</gene>
<accession>A0A0F9T0P1</accession>
<dbReference type="AlphaFoldDB" id="A0A0F9T0P1"/>
<evidence type="ECO:0000313" key="2">
    <source>
        <dbReference type="EMBL" id="KKN35053.1"/>
    </source>
</evidence>
<evidence type="ECO:0000259" key="1">
    <source>
        <dbReference type="Pfam" id="PF06634"/>
    </source>
</evidence>
<organism evidence="2">
    <name type="scientific">marine sediment metagenome</name>
    <dbReference type="NCBI Taxonomy" id="412755"/>
    <lineage>
        <taxon>unclassified sequences</taxon>
        <taxon>metagenomes</taxon>
        <taxon>ecological metagenomes</taxon>
    </lineage>
</organism>
<reference evidence="2" key="1">
    <citation type="journal article" date="2015" name="Nature">
        <title>Complex archaea that bridge the gap between prokaryotes and eukaryotes.</title>
        <authorList>
            <person name="Spang A."/>
            <person name="Saw J.H."/>
            <person name="Jorgensen S.L."/>
            <person name="Zaremba-Niedzwiedzka K."/>
            <person name="Martijn J."/>
            <person name="Lind A.E."/>
            <person name="van Eijk R."/>
            <person name="Schleper C."/>
            <person name="Guy L."/>
            <person name="Ettema T.J."/>
        </authorList>
    </citation>
    <scope>NUCLEOTIDE SEQUENCE</scope>
</reference>
<name>A0A0F9T0P1_9ZZZZ</name>
<dbReference type="Gene3D" id="3.40.50.150">
    <property type="entry name" value="Vaccinia Virus protein VP39"/>
    <property type="match status" value="2"/>
</dbReference>
<sequence>MKKKFIEYIFPIKSVGIEGRKEKQNAIGRIPSIHLYFARRPTCAARAIILSSIIPVPSEDKLLIDYFNLIEGYGKRKLPKKISYKDNLISIYEAIKLIFSENSIKPNEIKVFDPFAGGGTFPLEALNLGLNSYASDLNPIAVLIEKATCEYPQKFGKKLVDALEENFLRVNETIEKEMSNLYKNEVHPENEINFFVWVREFKCIECNLIIPLIKNYLLSKKYQWALIPKIPDAKEGDEVLFSIGWPNKSEGTYSRGKVTCPRCRNTISKETVMKQMPEQKTEKIVAVYENIYDPKSNARGSFRIPSQKELKNSEIKREEVINELLNEYPDIDIKFQEKVAAWGIQNYGIDSTLKCFNSRQLIVLTKILRTINQIAREIEKKYENPEFSKAIILYLSFGLSKLADYNSNLTELLTPRNPTIVHTFKRAGLFMKGLYIETNPLKTDSTGGWMLYFKSLKKVLNNLIDQSKIKKGKILIKQMDAMELEYPDESMDFCFTDPPYYDNIPYAASTDFFFGWFKASLGTIFPDLFLTESTPKENELVQDSYRKGNSKNAKSFYEKGMGRAFSEIYRVLKEDGLAIIIFAHKDNNAWQTLLQAIIDSKLTITSTWPVLMESAAAVRTNNVVSLDSVVILNCRKLKREGFKYYDEEFRNDLENKIRFKLERNWRQGFRGADFFLSALGPAFEEFSKFEAILDVKNDNPLKIKEYLKFIDKILVKFSLEKTLGHESSTADAETQLYLIWRASYQLAKLPYDGVWKFTHALGLDDKHLEGKLLKKVRVKSTTVYQCLDTNDRKELFMDKNYSPSSLIDALQYSGYLWSENDISLDDLVKQYYTKYGEEFWYVAQAIINLIPESPESKLFMGLMRKYGKSVKKTSKENKKDKKNIQQTFVIEGNNVIIEKKINKKENK</sequence>
<dbReference type="SUPFAM" id="SSF53335">
    <property type="entry name" value="S-adenosyl-L-methionine-dependent methyltransferases"/>
    <property type="match status" value="2"/>
</dbReference>
<dbReference type="PROSITE" id="PS00092">
    <property type="entry name" value="N6_MTASE"/>
    <property type="match status" value="1"/>
</dbReference>
<dbReference type="InterPro" id="IPR029063">
    <property type="entry name" value="SAM-dependent_MTases_sf"/>
</dbReference>